<name>A0ABM7NQX3_9VIRU</name>
<evidence type="ECO:0000313" key="1">
    <source>
        <dbReference type="EMBL" id="BCS82558.1"/>
    </source>
</evidence>
<dbReference type="RefSeq" id="YP_010841166.1">
    <property type="nucleotide sequence ID" value="NC_079139.1"/>
</dbReference>
<keyword evidence="2" id="KW-1185">Reference proteome</keyword>
<dbReference type="Proteomes" id="UP001321479">
    <property type="component" value="Segment"/>
</dbReference>
<evidence type="ECO:0000313" key="2">
    <source>
        <dbReference type="Proteomes" id="UP001321479"/>
    </source>
</evidence>
<reference evidence="1 2" key="1">
    <citation type="submission" date="2021-02" db="EMBL/GenBank/DDBJ databases">
        <title>Cotonvirus japonicus, which uses Golgi apparatus of host cells for its virion factory, phylogenetically links tailed tupanvirus and icosahedral mimivirus.</title>
        <authorList>
            <person name="Takahashi H."/>
            <person name="Fukaya S."/>
            <person name="Song C."/>
            <person name="Murata K."/>
            <person name="Takemura M."/>
        </authorList>
    </citation>
    <scope>NUCLEOTIDE SEQUENCE [LARGE SCALE GENOMIC DNA]</scope>
</reference>
<sequence length="72" mass="8003">MFGLVNLKSSRYVFCGCGGSHPFVATNDFTYDNSDGSGPIISNNFDKCEITSDLLLNLLSKYYKNFCGDSYH</sequence>
<dbReference type="GeneID" id="80557763"/>
<proteinExistence type="predicted"/>
<protein>
    <submittedName>
        <fullName evidence="1">Uncharacterized protein</fullName>
    </submittedName>
</protein>
<dbReference type="EMBL" id="AP024483">
    <property type="protein sequence ID" value="BCS82558.1"/>
    <property type="molecule type" value="Genomic_DNA"/>
</dbReference>
<accession>A0ABM7NQX3</accession>
<organism evidence="1 2">
    <name type="scientific">Cotonvirus japonicus</name>
    <dbReference type="NCBI Taxonomy" id="2811091"/>
    <lineage>
        <taxon>Viruses</taxon>
        <taxon>Varidnaviria</taxon>
        <taxon>Bamfordvirae</taxon>
        <taxon>Nucleocytoviricota</taxon>
        <taxon>Megaviricetes</taxon>
        <taxon>Imitervirales</taxon>
        <taxon>Mimiviridae</taxon>
        <taxon>Megamimivirinae</taxon>
        <taxon>Cotonvirus</taxon>
        <taxon>Cotonvirus japonicum</taxon>
    </lineage>
</organism>